<evidence type="ECO:0000256" key="1">
    <source>
        <dbReference type="SAM" id="Phobius"/>
    </source>
</evidence>
<dbReference type="Proteomes" id="UP000192906">
    <property type="component" value="Unassembled WGS sequence"/>
</dbReference>
<organism evidence="3 4">
    <name type="scientific">Desulfovibrio gilichinskyi</name>
    <dbReference type="NCBI Taxonomy" id="1519643"/>
    <lineage>
        <taxon>Bacteria</taxon>
        <taxon>Pseudomonadati</taxon>
        <taxon>Thermodesulfobacteriota</taxon>
        <taxon>Desulfovibrionia</taxon>
        <taxon>Desulfovibrionales</taxon>
        <taxon>Desulfovibrionaceae</taxon>
        <taxon>Desulfovibrio</taxon>
    </lineage>
</organism>
<dbReference type="Pfam" id="PF14358">
    <property type="entry name" value="DUF4405"/>
    <property type="match status" value="1"/>
</dbReference>
<keyword evidence="4" id="KW-1185">Reference proteome</keyword>
<dbReference type="InterPro" id="IPR025517">
    <property type="entry name" value="DUF4405"/>
</dbReference>
<evidence type="ECO:0000313" key="4">
    <source>
        <dbReference type="Proteomes" id="UP000192906"/>
    </source>
</evidence>
<dbReference type="EMBL" id="FWZU01000002">
    <property type="protein sequence ID" value="SMF00885.1"/>
    <property type="molecule type" value="Genomic_DNA"/>
</dbReference>
<evidence type="ECO:0000259" key="2">
    <source>
        <dbReference type="Pfam" id="PF14358"/>
    </source>
</evidence>
<keyword evidence="1" id="KW-0812">Transmembrane</keyword>
<dbReference type="OrthoDB" id="9793491at2"/>
<name>A0A1X7CQ14_9BACT</name>
<feature type="transmembrane region" description="Helical" evidence="1">
    <location>
        <begin position="7"/>
        <end position="27"/>
    </location>
</feature>
<keyword evidence="1" id="KW-0472">Membrane</keyword>
<keyword evidence="1" id="KW-1133">Transmembrane helix</keyword>
<accession>A0A1X7CQ14</accession>
<sequence>MLRKITSLISFFAIIVLSLTSIILYLVPQGRVAYWADWTFLGLSKDQWGSIHICTGVLFLFASIIHIWLNWKPIIAYLKKKSSTSNFSSAAFFISILLTLYVAIGSLTGLPPMKQVLEFSAYLKTQGEMKYGNPPYGHAELSSLAVFCKRMGLDLDKAVASIKGAEIEIESTAQSIRAIADKAGLTPKELHEIILKDQPEQRTNMNAGGPLNQSGMHQDSGYNNSGSGMGSGMGSGAGSGLGKLTLEEYCERQNLDLNTALGILREKGAVVDKSTTIRDIAGMLNMTSPRQIGILLHP</sequence>
<feature type="domain" description="Flavinylation-associated cytochrome" evidence="2">
    <location>
        <begin position="5"/>
        <end position="71"/>
    </location>
</feature>
<dbReference type="STRING" id="1519643.SAMN06295933_1083"/>
<gene>
    <name evidence="3" type="ORF">SAMN06295933_1083</name>
</gene>
<feature type="transmembrane region" description="Helical" evidence="1">
    <location>
        <begin position="90"/>
        <end position="110"/>
    </location>
</feature>
<reference evidence="4" key="1">
    <citation type="submission" date="2017-04" db="EMBL/GenBank/DDBJ databases">
        <authorList>
            <person name="Varghese N."/>
            <person name="Submissions S."/>
        </authorList>
    </citation>
    <scope>NUCLEOTIDE SEQUENCE [LARGE SCALE GENOMIC DNA]</scope>
    <source>
        <strain evidence="4">K3S</strain>
    </source>
</reference>
<evidence type="ECO:0000313" key="3">
    <source>
        <dbReference type="EMBL" id="SMF00885.1"/>
    </source>
</evidence>
<feature type="transmembrane region" description="Helical" evidence="1">
    <location>
        <begin position="47"/>
        <end position="69"/>
    </location>
</feature>
<protein>
    <recommendedName>
        <fullName evidence="2">Flavinylation-associated cytochrome domain-containing protein</fullName>
    </recommendedName>
</protein>
<dbReference type="RefSeq" id="WP_085099500.1">
    <property type="nucleotide sequence ID" value="NZ_FWZU01000002.1"/>
</dbReference>
<dbReference type="AlphaFoldDB" id="A0A1X7CQ14"/>
<proteinExistence type="predicted"/>